<dbReference type="AlphaFoldDB" id="A0A179HEE8"/>
<reference evidence="2" key="2">
    <citation type="submission" date="2023-11" db="EMBL/GenBank/DDBJ databases">
        <authorList>
            <person name="Beijen E."/>
            <person name="Ohm R.A."/>
        </authorList>
    </citation>
    <scope>NUCLEOTIDE SEQUENCE</scope>
    <source>
        <strain evidence="2">CBS 150709</strain>
    </source>
</reference>
<organism evidence="3 4">
    <name type="scientific">Purpureocillium lilacinum</name>
    <name type="common">Paecilomyces lilacinus</name>
    <dbReference type="NCBI Taxonomy" id="33203"/>
    <lineage>
        <taxon>Eukaryota</taxon>
        <taxon>Fungi</taxon>
        <taxon>Dikarya</taxon>
        <taxon>Ascomycota</taxon>
        <taxon>Pezizomycotina</taxon>
        <taxon>Sordariomycetes</taxon>
        <taxon>Hypocreomycetidae</taxon>
        <taxon>Hypocreales</taxon>
        <taxon>Ophiocordycipitaceae</taxon>
        <taxon>Purpureocillium</taxon>
    </lineage>
</organism>
<feature type="transmembrane region" description="Helical" evidence="1">
    <location>
        <begin position="174"/>
        <end position="192"/>
    </location>
</feature>
<evidence type="ECO:0000313" key="5">
    <source>
        <dbReference type="Proteomes" id="UP001287286"/>
    </source>
</evidence>
<dbReference type="OrthoDB" id="89349at2759"/>
<evidence type="ECO:0000256" key="1">
    <source>
        <dbReference type="SAM" id="Phobius"/>
    </source>
</evidence>
<feature type="transmembrane region" description="Helical" evidence="1">
    <location>
        <begin position="328"/>
        <end position="353"/>
    </location>
</feature>
<proteinExistence type="predicted"/>
<dbReference type="EMBL" id="JAWRVI010000013">
    <property type="protein sequence ID" value="KAK4090968.1"/>
    <property type="molecule type" value="Genomic_DNA"/>
</dbReference>
<keyword evidence="1" id="KW-0472">Membrane</keyword>
<feature type="transmembrane region" description="Helical" evidence="1">
    <location>
        <begin position="212"/>
        <end position="237"/>
    </location>
</feature>
<name>A0A179HEE8_PURLI</name>
<dbReference type="Proteomes" id="UP001287286">
    <property type="component" value="Unassembled WGS sequence"/>
</dbReference>
<keyword evidence="1" id="KW-1133">Transmembrane helix</keyword>
<feature type="transmembrane region" description="Helical" evidence="1">
    <location>
        <begin position="97"/>
        <end position="118"/>
    </location>
</feature>
<protein>
    <submittedName>
        <fullName evidence="3">Uncharacterized protein</fullName>
    </submittedName>
</protein>
<keyword evidence="1" id="KW-0812">Transmembrane</keyword>
<feature type="transmembrane region" description="Helical" evidence="1">
    <location>
        <begin position="244"/>
        <end position="264"/>
    </location>
</feature>
<keyword evidence="5" id="KW-1185">Reference proteome</keyword>
<comment type="caution">
    <text evidence="3">The sequence shown here is derived from an EMBL/GenBank/DDBJ whole genome shotgun (WGS) entry which is preliminary data.</text>
</comment>
<dbReference type="Proteomes" id="UP000078240">
    <property type="component" value="Unassembled WGS sequence"/>
</dbReference>
<accession>A0A179HEE8</accession>
<sequence length="369" mass="41057">MPAAATTRVPGIGASSRTSRAVRALPILALTLLMARVVLMAEKSGPLIEGMHERSRFEFRDVSAALTKRFYGVTIVDELFGQITIAFALLQFGVDSSAYWQSLVFLTDFAGIYAIVLLESSRYVYRASVFRYPILLTFFAQIIPVGLLGPLYYFALSVLAPLDQLLASSDARRLDTATIAAVLPTILLAYYVPHFGSYWPTSLEERHWWNWIWQLYGVWGSLLLLFLTQSGLARFLVPSTRASAFLRISVGIFAAISTLTYWYAVLNADVSLLDALVPKYFIQNPQDGMVALRTILQYDYICSFGAVYCWLGYQYCDLKTTGLTRLSWLRIGTVAIAATAVFGPGSALLLGWYKREGILQAGRAPTKIQ</sequence>
<reference evidence="2 5" key="3">
    <citation type="journal article" date="2024" name="Microbiol. Resour. Announc.">
        <title>Genome annotations for the ascomycete fungi Trichoderma harzianum, Trichoderma aggressivum, and Purpureocillium lilacinum.</title>
        <authorList>
            <person name="Beijen E.P.W."/>
            <person name="Ohm R.A."/>
        </authorList>
    </citation>
    <scope>NUCLEOTIDE SEQUENCE [LARGE SCALE GENOMIC DNA]</scope>
    <source>
        <strain evidence="2 5">CBS 150709</strain>
    </source>
</reference>
<evidence type="ECO:0000313" key="3">
    <source>
        <dbReference type="EMBL" id="OAQ87951.1"/>
    </source>
</evidence>
<evidence type="ECO:0000313" key="2">
    <source>
        <dbReference type="EMBL" id="KAK4090968.1"/>
    </source>
</evidence>
<dbReference type="EMBL" id="LSBH01000001">
    <property type="protein sequence ID" value="OAQ87951.1"/>
    <property type="molecule type" value="Genomic_DNA"/>
</dbReference>
<reference evidence="3 4" key="1">
    <citation type="submission" date="2016-01" db="EMBL/GenBank/DDBJ databases">
        <title>Biosynthesis of antibiotic leucinostatins and their inhibition on Phytophthora in bio-control Purpureocillium lilacinum.</title>
        <authorList>
            <person name="Wang G."/>
            <person name="Liu Z."/>
            <person name="Lin R."/>
            <person name="Li E."/>
            <person name="Mao Z."/>
            <person name="Ling J."/>
            <person name="Yin W."/>
            <person name="Xie B."/>
        </authorList>
    </citation>
    <scope>NUCLEOTIDE SEQUENCE [LARGE SCALE GENOMIC DNA]</scope>
    <source>
        <strain evidence="3">PLBJ-1</strain>
    </source>
</reference>
<feature type="transmembrane region" description="Helical" evidence="1">
    <location>
        <begin position="21"/>
        <end position="41"/>
    </location>
</feature>
<evidence type="ECO:0000313" key="4">
    <source>
        <dbReference type="Proteomes" id="UP000078240"/>
    </source>
</evidence>
<gene>
    <name evidence="2" type="ORF">Purlil1_4548</name>
    <name evidence="3" type="ORF">VFPBJ_01992</name>
</gene>
<feature type="transmembrane region" description="Helical" evidence="1">
    <location>
        <begin position="138"/>
        <end position="162"/>
    </location>
</feature>